<gene>
    <name evidence="5" type="ORF">SAMN05216325_104177</name>
</gene>
<dbReference type="GO" id="GO:0005829">
    <property type="term" value="C:cytosol"/>
    <property type="evidence" value="ECO:0007669"/>
    <property type="project" value="TreeGrafter"/>
</dbReference>
<dbReference type="SFLD" id="SFLDS00003">
    <property type="entry name" value="Haloacid_Dehalogenase"/>
    <property type="match status" value="1"/>
</dbReference>
<dbReference type="Gene3D" id="1.10.150.240">
    <property type="entry name" value="Putative phosphatase, domain 2"/>
    <property type="match status" value="1"/>
</dbReference>
<dbReference type="RefSeq" id="WP_090628596.1">
    <property type="nucleotide sequence ID" value="NZ_FOCP01000004.1"/>
</dbReference>
<dbReference type="AlphaFoldDB" id="A0A1H8CF49"/>
<dbReference type="OrthoDB" id="9776368at2"/>
<evidence type="ECO:0000313" key="6">
    <source>
        <dbReference type="Proteomes" id="UP000199459"/>
    </source>
</evidence>
<dbReference type="InterPro" id="IPR023214">
    <property type="entry name" value="HAD_sf"/>
</dbReference>
<keyword evidence="1" id="KW-0479">Metal-binding</keyword>
<dbReference type="PANTHER" id="PTHR43434">
    <property type="entry name" value="PHOSPHOGLYCOLATE PHOSPHATASE"/>
    <property type="match status" value="1"/>
</dbReference>
<evidence type="ECO:0000313" key="5">
    <source>
        <dbReference type="EMBL" id="SEM93529.1"/>
    </source>
</evidence>
<dbReference type="EMBL" id="FOCP01000004">
    <property type="protein sequence ID" value="SEM93529.1"/>
    <property type="molecule type" value="Genomic_DNA"/>
</dbReference>
<dbReference type="GO" id="GO:0006281">
    <property type="term" value="P:DNA repair"/>
    <property type="evidence" value="ECO:0007669"/>
    <property type="project" value="TreeGrafter"/>
</dbReference>
<dbReference type="PANTHER" id="PTHR43434:SF23">
    <property type="entry name" value="PHOSPHOGLYCOLATE PHOSPHATASE"/>
    <property type="match status" value="1"/>
</dbReference>
<evidence type="ECO:0000256" key="2">
    <source>
        <dbReference type="ARBA" id="ARBA00022801"/>
    </source>
</evidence>
<evidence type="ECO:0000256" key="4">
    <source>
        <dbReference type="ARBA" id="ARBA00023277"/>
    </source>
</evidence>
<accession>A0A1H8CF49</accession>
<dbReference type="InterPro" id="IPR041492">
    <property type="entry name" value="HAD_2"/>
</dbReference>
<dbReference type="Pfam" id="PF13419">
    <property type="entry name" value="HAD_2"/>
    <property type="match status" value="1"/>
</dbReference>
<dbReference type="STRING" id="917.SAMN05216326_12062"/>
<dbReference type="NCBIfam" id="TIGR01549">
    <property type="entry name" value="HAD-SF-IA-v1"/>
    <property type="match status" value="1"/>
</dbReference>
<keyword evidence="2" id="KW-0378">Hydrolase</keyword>
<name>A0A1H8CF49_9PROT</name>
<dbReference type="GO" id="GO:0046872">
    <property type="term" value="F:metal ion binding"/>
    <property type="evidence" value="ECO:0007669"/>
    <property type="project" value="UniProtKB-KW"/>
</dbReference>
<keyword evidence="4" id="KW-0119">Carbohydrate metabolism</keyword>
<evidence type="ECO:0000256" key="1">
    <source>
        <dbReference type="ARBA" id="ARBA00022723"/>
    </source>
</evidence>
<evidence type="ECO:0000256" key="3">
    <source>
        <dbReference type="ARBA" id="ARBA00022842"/>
    </source>
</evidence>
<dbReference type="InterPro" id="IPR036412">
    <property type="entry name" value="HAD-like_sf"/>
</dbReference>
<reference evidence="5 6" key="1">
    <citation type="submission" date="2016-10" db="EMBL/GenBank/DDBJ databases">
        <authorList>
            <person name="de Groot N.N."/>
        </authorList>
    </citation>
    <scope>NUCLEOTIDE SEQUENCE [LARGE SCALE GENOMIC DNA]</scope>
    <source>
        <strain evidence="5 6">Nm22</strain>
    </source>
</reference>
<dbReference type="GO" id="GO:0008967">
    <property type="term" value="F:phosphoglycolate phosphatase activity"/>
    <property type="evidence" value="ECO:0007669"/>
    <property type="project" value="TreeGrafter"/>
</dbReference>
<dbReference type="InterPro" id="IPR023198">
    <property type="entry name" value="PGP-like_dom2"/>
</dbReference>
<dbReference type="SUPFAM" id="SSF56784">
    <property type="entry name" value="HAD-like"/>
    <property type="match status" value="1"/>
</dbReference>
<organism evidence="5 6">
    <name type="scientific">Nitrosomonas marina</name>
    <dbReference type="NCBI Taxonomy" id="917"/>
    <lineage>
        <taxon>Bacteria</taxon>
        <taxon>Pseudomonadati</taxon>
        <taxon>Pseudomonadota</taxon>
        <taxon>Betaproteobacteria</taxon>
        <taxon>Nitrosomonadales</taxon>
        <taxon>Nitrosomonadaceae</taxon>
        <taxon>Nitrosomonas</taxon>
    </lineage>
</organism>
<keyword evidence="3" id="KW-0460">Magnesium</keyword>
<sequence length="219" mass="24128">MQIKAVFFDFDGTLADTAPDLGHALNRQRTHRGLDPLPIKSIRTYASAGARGLLKLGFNIGPDDHVYSEMRSELLEFYSQRLCHDTCLFPGIDTLLDQLDILGLPWGIVTNKPARFTHPLIMELGIQQRVACVVCGDETPHAKPHPEPLLVACNKISVLPADCIYLGDDLRDVTASLAAGMVPVIARYGYLGDGLPPESWGAHHIINKPQDLLAYIEHQ</sequence>
<proteinExistence type="predicted"/>
<dbReference type="InterPro" id="IPR006439">
    <property type="entry name" value="HAD-SF_hydro_IA"/>
</dbReference>
<dbReference type="InterPro" id="IPR050155">
    <property type="entry name" value="HAD-like_hydrolase_sf"/>
</dbReference>
<protein>
    <submittedName>
        <fullName evidence="5">Phosphoglycolate phosphatase</fullName>
    </submittedName>
</protein>
<dbReference type="Gene3D" id="3.40.50.1000">
    <property type="entry name" value="HAD superfamily/HAD-like"/>
    <property type="match status" value="1"/>
</dbReference>
<dbReference type="Proteomes" id="UP000199459">
    <property type="component" value="Unassembled WGS sequence"/>
</dbReference>
<dbReference type="SFLD" id="SFLDG01129">
    <property type="entry name" value="C1.5:_HAD__Beta-PGM__Phosphata"/>
    <property type="match status" value="1"/>
</dbReference>